<accession>A0ABP9VX56</accession>
<keyword evidence="3" id="KW-1185">Reference proteome</keyword>
<reference evidence="2 3" key="1">
    <citation type="submission" date="2024-02" db="EMBL/GenBank/DDBJ databases">
        <title>Rhodopirellula caenicola NBRC 110016.</title>
        <authorList>
            <person name="Ichikawa N."/>
            <person name="Katano-Makiyama Y."/>
            <person name="Hidaka K."/>
        </authorList>
    </citation>
    <scope>NUCLEOTIDE SEQUENCE [LARGE SCALE GENOMIC DNA]</scope>
    <source>
        <strain evidence="2 3">NBRC 110016</strain>
    </source>
</reference>
<dbReference type="EMBL" id="BAABRO010000008">
    <property type="protein sequence ID" value="GAA5508148.1"/>
    <property type="molecule type" value="Genomic_DNA"/>
</dbReference>
<organism evidence="2 3">
    <name type="scientific">Novipirellula caenicola</name>
    <dbReference type="NCBI Taxonomy" id="1536901"/>
    <lineage>
        <taxon>Bacteria</taxon>
        <taxon>Pseudomonadati</taxon>
        <taxon>Planctomycetota</taxon>
        <taxon>Planctomycetia</taxon>
        <taxon>Pirellulales</taxon>
        <taxon>Pirellulaceae</taxon>
        <taxon>Novipirellula</taxon>
    </lineage>
</organism>
<gene>
    <name evidence="2" type="ORF">Rcae01_03614</name>
</gene>
<comment type="caution">
    <text evidence="2">The sequence shown here is derived from an EMBL/GenBank/DDBJ whole genome shotgun (WGS) entry which is preliminary data.</text>
</comment>
<feature type="region of interest" description="Disordered" evidence="1">
    <location>
        <begin position="100"/>
        <end position="128"/>
    </location>
</feature>
<protein>
    <submittedName>
        <fullName evidence="2">Uncharacterized protein</fullName>
    </submittedName>
</protein>
<evidence type="ECO:0000313" key="3">
    <source>
        <dbReference type="Proteomes" id="UP001416858"/>
    </source>
</evidence>
<evidence type="ECO:0000313" key="2">
    <source>
        <dbReference type="EMBL" id="GAA5508148.1"/>
    </source>
</evidence>
<name>A0ABP9VX56_9BACT</name>
<sequence>MAGVGSPVVPSGLMVCDAFVVHGLTPMATPCRHFVAIAKLATSWLGKKKGKGVLRFYARMEKPGQHSAHEGRAGRRPTLHHARTPLWFSRVDRRNLRTKWHLVHNPTTRPTTRPAKEEAKNRSGPTATALTRRTLNPLPL</sequence>
<dbReference type="Proteomes" id="UP001416858">
    <property type="component" value="Unassembled WGS sequence"/>
</dbReference>
<evidence type="ECO:0000256" key="1">
    <source>
        <dbReference type="SAM" id="MobiDB-lite"/>
    </source>
</evidence>
<proteinExistence type="predicted"/>